<keyword evidence="2" id="KW-1185">Reference proteome</keyword>
<dbReference type="EMBL" id="SLZR01000006">
    <property type="protein sequence ID" value="TCS41289.1"/>
    <property type="molecule type" value="Genomic_DNA"/>
</dbReference>
<dbReference type="Pfam" id="PF05936">
    <property type="entry name" value="T6SS_VasE"/>
    <property type="match status" value="1"/>
</dbReference>
<dbReference type="OrthoDB" id="9775333at2"/>
<dbReference type="NCBIfam" id="TIGR03353">
    <property type="entry name" value="VI_chp_4"/>
    <property type="match status" value="1"/>
</dbReference>
<dbReference type="PANTHER" id="PTHR35566:SF1">
    <property type="entry name" value="TYPE VI SECRETION SYSTEM BASEPLATE COMPONENT TSSK1"/>
    <property type="match status" value="1"/>
</dbReference>
<proteinExistence type="predicted"/>
<dbReference type="Proteomes" id="UP000295793">
    <property type="component" value="Unassembled WGS sequence"/>
</dbReference>
<name>A0A4R3I5X3_9GAMM</name>
<gene>
    <name evidence="1" type="ORF">BCF53_10620</name>
</gene>
<dbReference type="InterPro" id="IPR010263">
    <property type="entry name" value="T6SS_TssK"/>
</dbReference>
<accession>A0A4R3I5X3</accession>
<dbReference type="AlphaFoldDB" id="A0A4R3I5X3"/>
<protein>
    <submittedName>
        <fullName evidence="1">Type VI secretion system protein ImpJ</fullName>
    </submittedName>
</protein>
<evidence type="ECO:0000313" key="1">
    <source>
        <dbReference type="EMBL" id="TCS41289.1"/>
    </source>
</evidence>
<dbReference type="RefSeq" id="WP_132701265.1">
    <property type="nucleotide sequence ID" value="NZ_SLZR01000006.1"/>
</dbReference>
<sequence>MSVLNKVVWAEGVFLGQQHFQAWDRFQSDRLQFVQKSLSPFFWGLLSLQWNESALREGRFELVKLECILQDGRVIDFRRDQDAPVFMDLNAVGRDEFTVHVAVPNSHMVEGVAGYQASGRVAGWLAQYHDLADESDSSRTREVMLAKPNVMLKTDSDLDQMSCLRLARIQRQYDGEFKVVPEIIPASLTINAVPAMRDMAQSCLDMLTKIVREFSKNRAAIGDISSYSASEMSNFLFQKELVLLLPELASGCQHGRMHPYSLYLLLGRLHQVCAVFLAPENISRVPDYDHQSAESSIPVLLAEIRSMLAVNRDRPEDKVEFKAVSPGRFESTQIPRHALENYSFYLAVDAKQDSVDWVARFTQMCKLASPDQLETVVASGLPGVSMRHVQRLPQKIRIKSGFEYFQISTDSKLWDNVIQTQKFGVFCLGEFADSDIELIILEEK</sequence>
<evidence type="ECO:0000313" key="2">
    <source>
        <dbReference type="Proteomes" id="UP000295793"/>
    </source>
</evidence>
<comment type="caution">
    <text evidence="1">The sequence shown here is derived from an EMBL/GenBank/DDBJ whole genome shotgun (WGS) entry which is preliminary data.</text>
</comment>
<reference evidence="1 2" key="1">
    <citation type="submission" date="2019-03" db="EMBL/GenBank/DDBJ databases">
        <title>Genomic Encyclopedia of Archaeal and Bacterial Type Strains, Phase II (KMG-II): from individual species to whole genera.</title>
        <authorList>
            <person name="Goeker M."/>
        </authorList>
    </citation>
    <scope>NUCLEOTIDE SEQUENCE [LARGE SCALE GENOMIC DNA]</scope>
    <source>
        <strain evidence="1 2">DSM 15388</strain>
    </source>
</reference>
<organism evidence="1 2">
    <name type="scientific">Reinekea marinisedimentorum</name>
    <dbReference type="NCBI Taxonomy" id="230495"/>
    <lineage>
        <taxon>Bacteria</taxon>
        <taxon>Pseudomonadati</taxon>
        <taxon>Pseudomonadota</taxon>
        <taxon>Gammaproteobacteria</taxon>
        <taxon>Oceanospirillales</taxon>
        <taxon>Saccharospirillaceae</taxon>
        <taxon>Reinekea</taxon>
    </lineage>
</organism>
<dbReference type="PANTHER" id="PTHR35566">
    <property type="entry name" value="BLR3599 PROTEIN"/>
    <property type="match status" value="1"/>
</dbReference>